<evidence type="ECO:0000313" key="9">
    <source>
        <dbReference type="Proteomes" id="UP000604475"/>
    </source>
</evidence>
<keyword evidence="9" id="KW-1185">Reference proteome</keyword>
<keyword evidence="4 7" id="KW-0560">Oxidoreductase</keyword>
<dbReference type="GO" id="GO:0005506">
    <property type="term" value="F:iron ion binding"/>
    <property type="evidence" value="ECO:0007669"/>
    <property type="project" value="InterPro"/>
</dbReference>
<evidence type="ECO:0000256" key="4">
    <source>
        <dbReference type="ARBA" id="ARBA00023002"/>
    </source>
</evidence>
<accession>A0A937RRY0</accession>
<evidence type="ECO:0000256" key="1">
    <source>
        <dbReference type="ARBA" id="ARBA00010617"/>
    </source>
</evidence>
<keyword evidence="3 7" id="KW-0479">Metal-binding</keyword>
<dbReference type="InterPro" id="IPR017972">
    <property type="entry name" value="Cyt_P450_CS"/>
</dbReference>
<dbReference type="InterPro" id="IPR002397">
    <property type="entry name" value="Cyt_P450_B"/>
</dbReference>
<dbReference type="Pfam" id="PF00067">
    <property type="entry name" value="p450"/>
    <property type="match status" value="1"/>
</dbReference>
<dbReference type="EMBL" id="JAEACQ010000279">
    <property type="protein sequence ID" value="MBL7631628.1"/>
    <property type="molecule type" value="Genomic_DNA"/>
</dbReference>
<dbReference type="InterPro" id="IPR036396">
    <property type="entry name" value="Cyt_P450_sf"/>
</dbReference>
<dbReference type="PANTHER" id="PTHR46696">
    <property type="entry name" value="P450, PUTATIVE (EUROFUNG)-RELATED"/>
    <property type="match status" value="1"/>
</dbReference>
<dbReference type="GO" id="GO:0036199">
    <property type="term" value="F:cholest-4-en-3-one 26-monooxygenase activity"/>
    <property type="evidence" value="ECO:0007669"/>
    <property type="project" value="TreeGrafter"/>
</dbReference>
<dbReference type="PROSITE" id="PS00086">
    <property type="entry name" value="CYTOCHROME_P450"/>
    <property type="match status" value="1"/>
</dbReference>
<dbReference type="GO" id="GO:0006707">
    <property type="term" value="P:cholesterol catabolic process"/>
    <property type="evidence" value="ECO:0007669"/>
    <property type="project" value="TreeGrafter"/>
</dbReference>
<proteinExistence type="inferred from homology"/>
<dbReference type="PANTHER" id="PTHR46696:SF4">
    <property type="entry name" value="BIOTIN BIOSYNTHESIS CYTOCHROME P450"/>
    <property type="match status" value="1"/>
</dbReference>
<keyword evidence="2 7" id="KW-0349">Heme</keyword>
<dbReference type="Proteomes" id="UP000604475">
    <property type="component" value="Unassembled WGS sequence"/>
</dbReference>
<dbReference type="PRINTS" id="PR00359">
    <property type="entry name" value="BP450"/>
</dbReference>
<keyword evidence="6 7" id="KW-0503">Monooxygenase</keyword>
<comment type="caution">
    <text evidence="8">The sequence shown here is derived from an EMBL/GenBank/DDBJ whole genome shotgun (WGS) entry which is preliminary data.</text>
</comment>
<dbReference type="PRINTS" id="PR00385">
    <property type="entry name" value="P450"/>
</dbReference>
<evidence type="ECO:0000256" key="5">
    <source>
        <dbReference type="ARBA" id="ARBA00023004"/>
    </source>
</evidence>
<dbReference type="CDD" id="cd11078">
    <property type="entry name" value="CYP130-like"/>
    <property type="match status" value="1"/>
</dbReference>
<dbReference type="SUPFAM" id="SSF48264">
    <property type="entry name" value="Cytochrome P450"/>
    <property type="match status" value="1"/>
</dbReference>
<sequence>MPPARGCPTPRGGADRLERHGHAERARPAGGSYRFCPGVKVATVTELYWDPYDKVIDVNPYPVWHRMRDESPVYFNEKFGFYAFSRHADVDDASLDPETYSSAYGTVLEIMGDQPYDNGMIIFTDPPSHTMMRVLVSRGFTPRRIAKLEEHIRALSAQLLDPFVGTSGFDFVQDFSAILPSMVISELIGVDPADREEVRKLIDTTFHIDPEKGMLNDISFGAQIKLHEYFGAQIEERRKNPREDVMTALTEAEIGTAEGTRRLTTKEASDFTNLLVSAGTETVARLLGWACALLAKHPEQRAALAADSSLLPGAVEETLRFEAPSPVQGRTTTKEVELHGVTIPEHSKVLLLTASANRDERKYPGADTYDIRRKFDSHTSFGHGPHFCLGASLARMEGRVALEEVLKRFPTWEIDHDNVHRLHTSTVRGYEKLPVLI</sequence>
<dbReference type="FunFam" id="1.10.630.10:FF:000018">
    <property type="entry name" value="Cytochrome P450 monooxygenase"/>
    <property type="match status" value="1"/>
</dbReference>
<dbReference type="Gene3D" id="1.10.630.10">
    <property type="entry name" value="Cytochrome P450"/>
    <property type="match status" value="1"/>
</dbReference>
<evidence type="ECO:0000256" key="3">
    <source>
        <dbReference type="ARBA" id="ARBA00022723"/>
    </source>
</evidence>
<dbReference type="GO" id="GO:0008395">
    <property type="term" value="F:steroid hydroxylase activity"/>
    <property type="evidence" value="ECO:0007669"/>
    <property type="project" value="TreeGrafter"/>
</dbReference>
<reference evidence="8" key="1">
    <citation type="submission" date="2020-12" db="EMBL/GenBank/DDBJ databases">
        <title>Genomic characterization of non-nitrogen-fixing Frankia strains.</title>
        <authorList>
            <person name="Carlos-Shanley C."/>
            <person name="Guerra T."/>
            <person name="Hahn D."/>
        </authorList>
    </citation>
    <scope>NUCLEOTIDE SEQUENCE</scope>
    <source>
        <strain evidence="8">CN6</strain>
    </source>
</reference>
<gene>
    <name evidence="8" type="ORF">I7412_31620</name>
</gene>
<dbReference type="GO" id="GO:0020037">
    <property type="term" value="F:heme binding"/>
    <property type="evidence" value="ECO:0007669"/>
    <property type="project" value="InterPro"/>
</dbReference>
<comment type="similarity">
    <text evidence="1 7">Belongs to the cytochrome P450 family.</text>
</comment>
<protein>
    <submittedName>
        <fullName evidence="8">Cytochrome P450</fullName>
    </submittedName>
</protein>
<dbReference type="InterPro" id="IPR001128">
    <property type="entry name" value="Cyt_P450"/>
</dbReference>
<organism evidence="8 9">
    <name type="scientific">Frankia nepalensis</name>
    <dbReference type="NCBI Taxonomy" id="1836974"/>
    <lineage>
        <taxon>Bacteria</taxon>
        <taxon>Bacillati</taxon>
        <taxon>Actinomycetota</taxon>
        <taxon>Actinomycetes</taxon>
        <taxon>Frankiales</taxon>
        <taxon>Frankiaceae</taxon>
        <taxon>Frankia</taxon>
    </lineage>
</organism>
<evidence type="ECO:0000256" key="7">
    <source>
        <dbReference type="RuleBase" id="RU000461"/>
    </source>
</evidence>
<evidence type="ECO:0000256" key="2">
    <source>
        <dbReference type="ARBA" id="ARBA00022617"/>
    </source>
</evidence>
<name>A0A937RRY0_9ACTN</name>
<keyword evidence="5 7" id="KW-0408">Iron</keyword>
<evidence type="ECO:0000313" key="8">
    <source>
        <dbReference type="EMBL" id="MBL7631628.1"/>
    </source>
</evidence>
<evidence type="ECO:0000256" key="6">
    <source>
        <dbReference type="ARBA" id="ARBA00023033"/>
    </source>
</evidence>
<dbReference type="AlphaFoldDB" id="A0A937RRY0"/>